<dbReference type="Pfam" id="PF00581">
    <property type="entry name" value="Rhodanese"/>
    <property type="match status" value="1"/>
</dbReference>
<evidence type="ECO:0000259" key="2">
    <source>
        <dbReference type="PROSITE" id="PS50206"/>
    </source>
</evidence>
<name>A0ABD1YFD8_9MARC</name>
<dbReference type="Gene3D" id="3.40.250.10">
    <property type="entry name" value="Rhodanese-like domain"/>
    <property type="match status" value="1"/>
</dbReference>
<comment type="caution">
    <text evidence="3">The sequence shown here is derived from an EMBL/GenBank/DDBJ whole genome shotgun (WGS) entry which is preliminary data.</text>
</comment>
<dbReference type="AlphaFoldDB" id="A0ABD1YFD8"/>
<dbReference type="Proteomes" id="UP001605036">
    <property type="component" value="Unassembled WGS sequence"/>
</dbReference>
<protein>
    <recommendedName>
        <fullName evidence="2">Rhodanese domain-containing protein</fullName>
    </recommendedName>
</protein>
<feature type="region of interest" description="Disordered" evidence="1">
    <location>
        <begin position="1"/>
        <end position="29"/>
    </location>
</feature>
<dbReference type="SUPFAM" id="SSF52821">
    <property type="entry name" value="Rhodanese/Cell cycle control phosphatase"/>
    <property type="match status" value="1"/>
</dbReference>
<sequence>MVSELNVALDQGQGEEGSYLNSPPDSNGLMEGQLYRRAENLLSQKDVEDTSTRLSKILDFGGTTHGKPPVSLPSNNEIKGISILNGYVEEEVQGEGLQLDQKRRKAALEQYAKLRAELFPEVPNISGEELLDLLKKGAIGNSVILVDCRSEAERQVSIYKGAVTIQDFEMNTEDFKDKEIVAYCAIGRRSGLFLKQLVQRYPGIQVRNHAGSMVDWAHVGGPLVEQKTGNPINRIHPNGTWAPYLPLTKNLEVIGT</sequence>
<dbReference type="PROSITE" id="PS50206">
    <property type="entry name" value="RHODANESE_3"/>
    <property type="match status" value="1"/>
</dbReference>
<organism evidence="3 4">
    <name type="scientific">Riccia fluitans</name>
    <dbReference type="NCBI Taxonomy" id="41844"/>
    <lineage>
        <taxon>Eukaryota</taxon>
        <taxon>Viridiplantae</taxon>
        <taxon>Streptophyta</taxon>
        <taxon>Embryophyta</taxon>
        <taxon>Marchantiophyta</taxon>
        <taxon>Marchantiopsida</taxon>
        <taxon>Marchantiidae</taxon>
        <taxon>Marchantiales</taxon>
        <taxon>Ricciaceae</taxon>
        <taxon>Riccia</taxon>
    </lineage>
</organism>
<dbReference type="InterPro" id="IPR001763">
    <property type="entry name" value="Rhodanese-like_dom"/>
</dbReference>
<keyword evidence="4" id="KW-1185">Reference proteome</keyword>
<dbReference type="CDD" id="cd00158">
    <property type="entry name" value="RHOD"/>
    <property type="match status" value="1"/>
</dbReference>
<evidence type="ECO:0000313" key="4">
    <source>
        <dbReference type="Proteomes" id="UP001605036"/>
    </source>
</evidence>
<feature type="domain" description="Rhodanese" evidence="2">
    <location>
        <begin position="139"/>
        <end position="225"/>
    </location>
</feature>
<accession>A0ABD1YFD8</accession>
<dbReference type="SMART" id="SM00450">
    <property type="entry name" value="RHOD"/>
    <property type="match status" value="1"/>
</dbReference>
<proteinExistence type="predicted"/>
<dbReference type="EMBL" id="JBHFFA010000004">
    <property type="protein sequence ID" value="KAL2629378.1"/>
    <property type="molecule type" value="Genomic_DNA"/>
</dbReference>
<evidence type="ECO:0000256" key="1">
    <source>
        <dbReference type="SAM" id="MobiDB-lite"/>
    </source>
</evidence>
<evidence type="ECO:0000313" key="3">
    <source>
        <dbReference type="EMBL" id="KAL2629378.1"/>
    </source>
</evidence>
<gene>
    <name evidence="3" type="ORF">R1flu_014064</name>
</gene>
<dbReference type="InterPro" id="IPR036873">
    <property type="entry name" value="Rhodanese-like_dom_sf"/>
</dbReference>
<reference evidence="3 4" key="1">
    <citation type="submission" date="2024-09" db="EMBL/GenBank/DDBJ databases">
        <title>Chromosome-scale assembly of Riccia fluitans.</title>
        <authorList>
            <person name="Paukszto L."/>
            <person name="Sawicki J."/>
            <person name="Karawczyk K."/>
            <person name="Piernik-Szablinska J."/>
            <person name="Szczecinska M."/>
            <person name="Mazdziarz M."/>
        </authorList>
    </citation>
    <scope>NUCLEOTIDE SEQUENCE [LARGE SCALE GENOMIC DNA]</scope>
    <source>
        <strain evidence="3">Rf_01</strain>
        <tissue evidence="3">Aerial parts of the thallus</tissue>
    </source>
</reference>